<dbReference type="eggNOG" id="COG2010">
    <property type="taxonomic scope" value="Bacteria"/>
</dbReference>
<dbReference type="InterPro" id="IPR036909">
    <property type="entry name" value="Cyt_c-like_dom_sf"/>
</dbReference>
<comment type="subcellular location">
    <subcellularLocation>
        <location evidence="2">Cell inner membrane</location>
    </subcellularLocation>
</comment>
<evidence type="ECO:0000256" key="16">
    <source>
        <dbReference type="ARBA" id="ARBA00023002"/>
    </source>
</evidence>
<dbReference type="EMBL" id="ANIN01000001">
    <property type="protein sequence ID" value="ELA08768.1"/>
    <property type="molecule type" value="Genomic_DNA"/>
</dbReference>
<evidence type="ECO:0000256" key="15">
    <source>
        <dbReference type="ARBA" id="ARBA00022989"/>
    </source>
</evidence>
<gene>
    <name evidence="24" type="ORF">MOMA_00100</name>
</gene>
<evidence type="ECO:0000256" key="3">
    <source>
        <dbReference type="ARBA" id="ARBA00004673"/>
    </source>
</evidence>
<evidence type="ECO:0000256" key="8">
    <source>
        <dbReference type="ARBA" id="ARBA00022617"/>
    </source>
</evidence>
<keyword evidence="14" id="KW-0249">Electron transport</keyword>
<evidence type="ECO:0000256" key="13">
    <source>
        <dbReference type="ARBA" id="ARBA00022781"/>
    </source>
</evidence>
<dbReference type="GO" id="GO:0020037">
    <property type="term" value="F:heme binding"/>
    <property type="evidence" value="ECO:0007669"/>
    <property type="project" value="InterPro"/>
</dbReference>
<keyword evidence="11 21" id="KW-0479">Metal-binding</keyword>
<keyword evidence="17 21" id="KW-0408">Iron</keyword>
<dbReference type="InterPro" id="IPR009056">
    <property type="entry name" value="Cyt_c-like_dom"/>
</dbReference>
<dbReference type="InterPro" id="IPR050597">
    <property type="entry name" value="Cytochrome_c_Oxidase_Subunit"/>
</dbReference>
<organism evidence="24 25">
    <name type="scientific">Moraxella macacae 0408225</name>
    <dbReference type="NCBI Taxonomy" id="1230338"/>
    <lineage>
        <taxon>Bacteria</taxon>
        <taxon>Pseudomonadati</taxon>
        <taxon>Pseudomonadota</taxon>
        <taxon>Gammaproteobacteria</taxon>
        <taxon>Moraxellales</taxon>
        <taxon>Moraxellaceae</taxon>
        <taxon>Moraxella</taxon>
    </lineage>
</organism>
<dbReference type="PROSITE" id="PS51007">
    <property type="entry name" value="CYTC"/>
    <property type="match status" value="2"/>
</dbReference>
<evidence type="ECO:0000256" key="5">
    <source>
        <dbReference type="ARBA" id="ARBA00022448"/>
    </source>
</evidence>
<comment type="similarity">
    <text evidence="4">Belongs to the CcoP / FixP family.</text>
</comment>
<evidence type="ECO:0000256" key="18">
    <source>
        <dbReference type="ARBA" id="ARBA00023065"/>
    </source>
</evidence>
<dbReference type="Gene3D" id="6.10.280.130">
    <property type="match status" value="1"/>
</dbReference>
<evidence type="ECO:0000256" key="11">
    <source>
        <dbReference type="ARBA" id="ARBA00022723"/>
    </source>
</evidence>
<evidence type="ECO:0000259" key="23">
    <source>
        <dbReference type="PROSITE" id="PS51007"/>
    </source>
</evidence>
<evidence type="ECO:0000256" key="19">
    <source>
        <dbReference type="ARBA" id="ARBA00023136"/>
    </source>
</evidence>
<dbReference type="Proteomes" id="UP000023795">
    <property type="component" value="Unassembled WGS sequence"/>
</dbReference>
<dbReference type="PANTHER" id="PTHR33751">
    <property type="entry name" value="CBB3-TYPE CYTOCHROME C OXIDASE SUBUNIT FIXP"/>
    <property type="match status" value="1"/>
</dbReference>
<dbReference type="InterPro" id="IPR038414">
    <property type="entry name" value="CcoP_N_sf"/>
</dbReference>
<dbReference type="InterPro" id="IPR032858">
    <property type="entry name" value="CcoP_N"/>
</dbReference>
<dbReference type="OrthoDB" id="9811281at2"/>
<dbReference type="GO" id="GO:0046872">
    <property type="term" value="F:metal ion binding"/>
    <property type="evidence" value="ECO:0007669"/>
    <property type="project" value="UniProtKB-KW"/>
</dbReference>
<evidence type="ECO:0000256" key="20">
    <source>
        <dbReference type="ARBA" id="ARBA00029635"/>
    </source>
</evidence>
<evidence type="ECO:0000256" key="17">
    <source>
        <dbReference type="ARBA" id="ARBA00023004"/>
    </source>
</evidence>
<evidence type="ECO:0000256" key="6">
    <source>
        <dbReference type="ARBA" id="ARBA00022475"/>
    </source>
</evidence>
<dbReference type="STRING" id="1230338.MOMA_00100"/>
<evidence type="ECO:0000256" key="12">
    <source>
        <dbReference type="ARBA" id="ARBA00022737"/>
    </source>
</evidence>
<dbReference type="GO" id="GO:0005886">
    <property type="term" value="C:plasma membrane"/>
    <property type="evidence" value="ECO:0007669"/>
    <property type="project" value="UniProtKB-SubCell"/>
</dbReference>
<dbReference type="PANTHER" id="PTHR33751:SF1">
    <property type="entry name" value="CBB3-TYPE CYTOCHROME C OXIDASE SUBUNIT FIXP"/>
    <property type="match status" value="1"/>
</dbReference>
<evidence type="ECO:0000256" key="22">
    <source>
        <dbReference type="SAM" id="Phobius"/>
    </source>
</evidence>
<keyword evidence="5" id="KW-0813">Transport</keyword>
<dbReference type="Gene3D" id="1.10.760.10">
    <property type="entry name" value="Cytochrome c-like domain"/>
    <property type="match status" value="2"/>
</dbReference>
<keyword evidence="10 22" id="KW-0812">Transmembrane</keyword>
<keyword evidence="13" id="KW-0375">Hydrogen ion transport</keyword>
<dbReference type="AlphaFoldDB" id="L2F8H2"/>
<accession>L2F8H2</accession>
<dbReference type="Pfam" id="PF13442">
    <property type="entry name" value="Cytochrome_CBB3"/>
    <property type="match status" value="2"/>
</dbReference>
<evidence type="ECO:0000256" key="21">
    <source>
        <dbReference type="PROSITE-ProRule" id="PRU00433"/>
    </source>
</evidence>
<evidence type="ECO:0000256" key="7">
    <source>
        <dbReference type="ARBA" id="ARBA00022519"/>
    </source>
</evidence>
<protein>
    <recommendedName>
        <fullName evidence="20">Cytochrome c oxidase subunit III</fullName>
    </recommendedName>
</protein>
<evidence type="ECO:0000313" key="24">
    <source>
        <dbReference type="EMBL" id="ELA08768.1"/>
    </source>
</evidence>
<feature type="transmembrane region" description="Helical" evidence="22">
    <location>
        <begin position="57"/>
        <end position="75"/>
    </location>
</feature>
<dbReference type="GO" id="GO:1902600">
    <property type="term" value="P:proton transmembrane transport"/>
    <property type="evidence" value="ECO:0007669"/>
    <property type="project" value="UniProtKB-KW"/>
</dbReference>
<evidence type="ECO:0000256" key="10">
    <source>
        <dbReference type="ARBA" id="ARBA00022692"/>
    </source>
</evidence>
<reference evidence="24 25" key="1">
    <citation type="journal article" date="2013" name="Genome Announc.">
        <title>Genome Sequence of Moraxella macacae 0408225, a Novel Bacterial Species Isolated from a Cynomolgus Macaque with Epistaxis.</title>
        <authorList>
            <person name="Ladner J.T."/>
            <person name="Whitehouse C.A."/>
            <person name="Koroleva G.I."/>
            <person name="Palacios G.F."/>
        </authorList>
    </citation>
    <scope>NUCLEOTIDE SEQUENCE [LARGE SCALE GENOMIC DNA]</scope>
    <source>
        <strain evidence="24 25">0408225</strain>
    </source>
</reference>
<feature type="domain" description="Cytochrome c" evidence="23">
    <location>
        <begin position="270"/>
        <end position="351"/>
    </location>
</feature>
<feature type="transmembrane region" description="Helical" evidence="22">
    <location>
        <begin position="7"/>
        <end position="25"/>
    </location>
</feature>
<dbReference type="GO" id="GO:0016491">
    <property type="term" value="F:oxidoreductase activity"/>
    <property type="evidence" value="ECO:0007669"/>
    <property type="project" value="UniProtKB-KW"/>
</dbReference>
<sequence>MSLFWSLWITILSLGCWLWILYWLVGTLTYKPHMEEDGTTGHEYDGVREYDRPLPKWWLIVFFGTMAWALLYLVLYPSIVPHAWKGITTVEINGKQEPWTSENELLSDLEKNNKVFISTFNDKILQDPTVTKQLANLEKLQAEQRKNAEPDADLKAQIDQQLVALAPAVQKLSQDPQAVKIGQRLFLQNCALCHGSQARGATGYPNLTDNDWLYGGTPDKILQTIQHGRVGAMASWKSQIGEEGVRAAAEYVLSLSSEHGSKANGELNQTMITQGKAIFDSNCTVCHGKEGKGNSDIGAPNLTDNIWLFGGDRETVRTTIRDGRAGVMPHWDTKLGNERIMLLAGYVYSLGGGQAISEATTPATTPATTK</sequence>
<evidence type="ECO:0000256" key="2">
    <source>
        <dbReference type="ARBA" id="ARBA00004533"/>
    </source>
</evidence>
<proteinExistence type="inferred from homology"/>
<evidence type="ECO:0000256" key="4">
    <source>
        <dbReference type="ARBA" id="ARBA00006113"/>
    </source>
</evidence>
<dbReference type="GO" id="GO:0006119">
    <property type="term" value="P:oxidative phosphorylation"/>
    <property type="evidence" value="ECO:0007669"/>
    <property type="project" value="UniProtKB-UniPathway"/>
</dbReference>
<evidence type="ECO:0000256" key="9">
    <source>
        <dbReference type="ARBA" id="ARBA00022660"/>
    </source>
</evidence>
<keyword evidence="9" id="KW-0679">Respiratory chain</keyword>
<evidence type="ECO:0000313" key="25">
    <source>
        <dbReference type="Proteomes" id="UP000023795"/>
    </source>
</evidence>
<keyword evidence="8 21" id="KW-0349">Heme</keyword>
<feature type="domain" description="Cytochrome c" evidence="23">
    <location>
        <begin position="177"/>
        <end position="256"/>
    </location>
</feature>
<keyword evidence="19 22" id="KW-0472">Membrane</keyword>
<dbReference type="SUPFAM" id="SSF46626">
    <property type="entry name" value="Cytochrome c"/>
    <property type="match status" value="2"/>
</dbReference>
<keyword evidence="7" id="KW-0997">Cell inner membrane</keyword>
<name>L2F8H2_9GAMM</name>
<comment type="cofactor">
    <cofactor evidence="1">
        <name>heme c</name>
        <dbReference type="ChEBI" id="CHEBI:61717"/>
    </cofactor>
</comment>
<dbReference type="RefSeq" id="WP_009501139.1">
    <property type="nucleotide sequence ID" value="NZ_ANIN01000001.1"/>
</dbReference>
<dbReference type="InterPro" id="IPR004678">
    <property type="entry name" value="Cyt_c_oxidase_cbb3_su3"/>
</dbReference>
<dbReference type="PATRIC" id="fig|1230338.3.peg.16"/>
<comment type="pathway">
    <text evidence="3">Energy metabolism; oxidative phosphorylation.</text>
</comment>
<dbReference type="Pfam" id="PF14715">
    <property type="entry name" value="FixP_N"/>
    <property type="match status" value="1"/>
</dbReference>
<keyword evidence="12" id="KW-0677">Repeat</keyword>
<keyword evidence="6" id="KW-1003">Cell membrane</keyword>
<evidence type="ECO:0000256" key="14">
    <source>
        <dbReference type="ARBA" id="ARBA00022982"/>
    </source>
</evidence>
<dbReference type="NCBIfam" id="TIGR00782">
    <property type="entry name" value="ccoP"/>
    <property type="match status" value="1"/>
</dbReference>
<keyword evidence="18" id="KW-0406">Ion transport</keyword>
<keyword evidence="15 22" id="KW-1133">Transmembrane helix</keyword>
<dbReference type="GO" id="GO:0009055">
    <property type="term" value="F:electron transfer activity"/>
    <property type="evidence" value="ECO:0007669"/>
    <property type="project" value="InterPro"/>
</dbReference>
<keyword evidence="25" id="KW-1185">Reference proteome</keyword>
<dbReference type="UniPathway" id="UPA00705"/>
<keyword evidence="16" id="KW-0560">Oxidoreductase</keyword>
<evidence type="ECO:0000256" key="1">
    <source>
        <dbReference type="ARBA" id="ARBA00001926"/>
    </source>
</evidence>
<comment type="caution">
    <text evidence="24">The sequence shown here is derived from an EMBL/GenBank/DDBJ whole genome shotgun (WGS) entry which is preliminary data.</text>
</comment>